<feature type="transmembrane region" description="Helical" evidence="6">
    <location>
        <begin position="404"/>
        <end position="421"/>
    </location>
</feature>
<comment type="subcellular location">
    <subcellularLocation>
        <location evidence="1">Membrane</location>
        <topology evidence="1">Multi-pass membrane protein</topology>
    </subcellularLocation>
</comment>
<evidence type="ECO:0000256" key="1">
    <source>
        <dbReference type="ARBA" id="ARBA00004141"/>
    </source>
</evidence>
<dbReference type="SUPFAM" id="SSF52091">
    <property type="entry name" value="SpoIIaa-like"/>
    <property type="match status" value="1"/>
</dbReference>
<feature type="region of interest" description="Disordered" evidence="5">
    <location>
        <begin position="1"/>
        <end position="59"/>
    </location>
</feature>
<feature type="transmembrane region" description="Helical" evidence="6">
    <location>
        <begin position="427"/>
        <end position="444"/>
    </location>
</feature>
<feature type="domain" description="STAS" evidence="7">
    <location>
        <begin position="506"/>
        <end position="643"/>
    </location>
</feature>
<organism evidence="8 9">
    <name type="scientific">Trichinella pseudospiralis</name>
    <name type="common">Parasitic roundworm</name>
    <dbReference type="NCBI Taxonomy" id="6337"/>
    <lineage>
        <taxon>Eukaryota</taxon>
        <taxon>Metazoa</taxon>
        <taxon>Ecdysozoa</taxon>
        <taxon>Nematoda</taxon>
        <taxon>Enoplea</taxon>
        <taxon>Dorylaimia</taxon>
        <taxon>Trichinellida</taxon>
        <taxon>Trichinellidae</taxon>
        <taxon>Trichinella</taxon>
    </lineage>
</organism>
<feature type="transmembrane region" description="Helical" evidence="6">
    <location>
        <begin position="366"/>
        <end position="383"/>
    </location>
</feature>
<keyword evidence="4 6" id="KW-0472">Membrane</keyword>
<dbReference type="InterPro" id="IPR036513">
    <property type="entry name" value="STAS_dom_sf"/>
</dbReference>
<feature type="compositionally biased region" description="Low complexity" evidence="5">
    <location>
        <begin position="31"/>
        <end position="41"/>
    </location>
</feature>
<feature type="non-terminal residue" evidence="8">
    <location>
        <position position="1"/>
    </location>
</feature>
<dbReference type="Pfam" id="PF00916">
    <property type="entry name" value="Sulfate_transp"/>
    <property type="match status" value="2"/>
</dbReference>
<gene>
    <name evidence="8" type="primary">Slc26a5</name>
    <name evidence="8" type="ORF">T4E_11902</name>
</gene>
<keyword evidence="2 6" id="KW-0812">Transmembrane</keyword>
<evidence type="ECO:0000313" key="8">
    <source>
        <dbReference type="EMBL" id="KRY01962.1"/>
    </source>
</evidence>
<feature type="transmembrane region" description="Helical" evidence="6">
    <location>
        <begin position="506"/>
        <end position="530"/>
    </location>
</feature>
<dbReference type="InterPro" id="IPR011547">
    <property type="entry name" value="SLC26A/SulP_dom"/>
</dbReference>
<accession>A0A0V0YQ64</accession>
<dbReference type="InterPro" id="IPR002645">
    <property type="entry name" value="STAS_dom"/>
</dbReference>
<dbReference type="Gene3D" id="3.30.750.24">
    <property type="entry name" value="STAS domain"/>
    <property type="match status" value="1"/>
</dbReference>
<feature type="transmembrane region" description="Helical" evidence="6">
    <location>
        <begin position="465"/>
        <end position="494"/>
    </location>
</feature>
<protein>
    <submittedName>
        <fullName evidence="8">Prestin</fullName>
    </submittedName>
</protein>
<dbReference type="GO" id="GO:0016020">
    <property type="term" value="C:membrane"/>
    <property type="evidence" value="ECO:0007669"/>
    <property type="project" value="UniProtKB-SubCell"/>
</dbReference>
<evidence type="ECO:0000256" key="3">
    <source>
        <dbReference type="ARBA" id="ARBA00022989"/>
    </source>
</evidence>
<evidence type="ECO:0000256" key="2">
    <source>
        <dbReference type="ARBA" id="ARBA00022692"/>
    </source>
</evidence>
<feature type="compositionally biased region" description="Polar residues" evidence="5">
    <location>
        <begin position="46"/>
        <end position="59"/>
    </location>
</feature>
<dbReference type="CDD" id="cd07042">
    <property type="entry name" value="STAS_SulP_like_sulfate_transporter"/>
    <property type="match status" value="1"/>
</dbReference>
<keyword evidence="3 6" id="KW-1133">Transmembrane helix</keyword>
<reference evidence="8 9" key="1">
    <citation type="submission" date="2015-01" db="EMBL/GenBank/DDBJ databases">
        <title>Evolution of Trichinella species and genotypes.</title>
        <authorList>
            <person name="Korhonen P.K."/>
            <person name="Edoardo P."/>
            <person name="Giuseppe L.R."/>
            <person name="Gasser R.B."/>
        </authorList>
    </citation>
    <scope>NUCLEOTIDE SEQUENCE [LARGE SCALE GENOMIC DNA]</scope>
    <source>
        <strain evidence="8">ISS141</strain>
    </source>
</reference>
<sequence length="662" mass="73935">LPFVQIHTMPDNAGFNSDENPEQAPHLTTINNNNNNNNNNNDTEEQPSSPSHQSNGLQNNAAASHKTNNLVTFFKRKLSGVTQLSSQLHLHHQGRKVIVDRPVYSLHHFEDHYGCEENNTVSLSERVKEKVRKNFYCNRERLLGIFYTFFPIFQWLPKYEWKRYFVSDLLAGITVGVMSVPQGGEATSSLLMGTMIDKHLPLPGSNDTIASEPVDYTALDIAVSAAMLEGLFLLMMGVLRLGFVSVYLSDQLVGGFTTGIAVHVFTSQFPALFGLTVSGHHGPGQLIAVIVGTVVSYYADLQKTYKLRVVGNIPAGFPTPVIPRFDLMQKLVIDVLILAIVAYSLSVSLCKLYAKKHNYKINPYQEFFAYGGMNCIGAVFQSWPAGNSLSRILVYEGAGGTSQLAAIIGTLIVVITILFIAPYLEQLPVFCLASMIVVACFFMLRQLKDLKPLWKTCKIEFSIYLVTFLAVVLIDVTYGLAVSILYAFFTVIYLQLFKNLALSNTLIYTVHVIPGIRVFHFTAPLYYANVEHFRPKLYKRCGIDIERYKQKQQSASAGKNASPNSETTMPEIELHHIVIDCSGFSYVDLMGVNVMKQVYNEMHELGITVFFANCNPSVRRILFKANFFDVVPKEYVFVTLHDASFIGGNGTSCECNYGKLSR</sequence>
<evidence type="ECO:0000256" key="5">
    <source>
        <dbReference type="SAM" id="MobiDB-lite"/>
    </source>
</evidence>
<dbReference type="GO" id="GO:0055085">
    <property type="term" value="P:transmembrane transport"/>
    <property type="evidence" value="ECO:0007669"/>
    <property type="project" value="InterPro"/>
</dbReference>
<evidence type="ECO:0000256" key="4">
    <source>
        <dbReference type="ARBA" id="ARBA00023136"/>
    </source>
</evidence>
<dbReference type="PANTHER" id="PTHR11814">
    <property type="entry name" value="SULFATE TRANSPORTER"/>
    <property type="match status" value="1"/>
</dbReference>
<dbReference type="InterPro" id="IPR001902">
    <property type="entry name" value="SLC26A/SulP_fam"/>
</dbReference>
<dbReference type="AlphaFoldDB" id="A0A0V0YQ64"/>
<name>A0A0V0YQ64_TRIPS</name>
<evidence type="ECO:0000256" key="6">
    <source>
        <dbReference type="SAM" id="Phobius"/>
    </source>
</evidence>
<evidence type="ECO:0000313" key="9">
    <source>
        <dbReference type="Proteomes" id="UP000054815"/>
    </source>
</evidence>
<dbReference type="Pfam" id="PF01740">
    <property type="entry name" value="STAS"/>
    <property type="match status" value="1"/>
</dbReference>
<dbReference type="PROSITE" id="PS50801">
    <property type="entry name" value="STAS"/>
    <property type="match status" value="1"/>
</dbReference>
<dbReference type="Proteomes" id="UP000054815">
    <property type="component" value="Unassembled WGS sequence"/>
</dbReference>
<proteinExistence type="predicted"/>
<dbReference type="EMBL" id="JYDU01000001">
    <property type="protein sequence ID" value="KRY01962.1"/>
    <property type="molecule type" value="Genomic_DNA"/>
</dbReference>
<comment type="caution">
    <text evidence="8">The sequence shown here is derived from an EMBL/GenBank/DDBJ whole genome shotgun (WGS) entry which is preliminary data.</text>
</comment>
<feature type="transmembrane region" description="Helical" evidence="6">
    <location>
        <begin position="331"/>
        <end position="354"/>
    </location>
</feature>
<evidence type="ECO:0000259" key="7">
    <source>
        <dbReference type="PROSITE" id="PS50801"/>
    </source>
</evidence>